<dbReference type="PANTHER" id="PTHR33434:SF2">
    <property type="entry name" value="FATTY ACID-BINDING PROTEIN TM_1468"/>
    <property type="match status" value="1"/>
</dbReference>
<organism evidence="2">
    <name type="scientific">freshwater metagenome</name>
    <dbReference type="NCBI Taxonomy" id="449393"/>
    <lineage>
        <taxon>unclassified sequences</taxon>
        <taxon>metagenomes</taxon>
        <taxon>ecological metagenomes</taxon>
    </lineage>
</organism>
<accession>A0A6J7HM61</accession>
<dbReference type="NCBIfam" id="TIGR00762">
    <property type="entry name" value="DegV"/>
    <property type="match status" value="1"/>
</dbReference>
<proteinExistence type="predicted"/>
<dbReference type="SUPFAM" id="SSF82549">
    <property type="entry name" value="DAK1/DegV-like"/>
    <property type="match status" value="1"/>
</dbReference>
<dbReference type="InterPro" id="IPR050270">
    <property type="entry name" value="DegV_domain_contain"/>
</dbReference>
<sequence>MPVAVVTDSTTYLPRAVADEAGLHQVSLYVNMDGKSVPEADLPDYTHFYDGLRTAASLPTTSQPSVGDFLAIYEPLMAQGNDIVSIHLSGGISGTVEAARQAAEQAMADNPQRRIEVIDSRSACGGAGLVALAAAAAVRGGGNVDQVADRARRAVDTFGFWFAVDTLEFLQRGGRIGLAQAWIGTALRVKPILTFQDGQMAPVERVRTSRRAFERMVELLRSRAADGLTAWVVQHIQDPETAARLVEAGTEVMGCPPVFVSEIGPVIGTHTGPGLLGAGSMAPELLSERL</sequence>
<keyword evidence="1" id="KW-0446">Lipid-binding</keyword>
<protein>
    <submittedName>
        <fullName evidence="2">Unannotated protein</fullName>
    </submittedName>
</protein>
<dbReference type="PANTHER" id="PTHR33434">
    <property type="entry name" value="DEGV DOMAIN-CONTAINING PROTEIN DR_1986-RELATED"/>
    <property type="match status" value="1"/>
</dbReference>
<evidence type="ECO:0000256" key="1">
    <source>
        <dbReference type="ARBA" id="ARBA00023121"/>
    </source>
</evidence>
<reference evidence="2" key="1">
    <citation type="submission" date="2020-05" db="EMBL/GenBank/DDBJ databases">
        <authorList>
            <person name="Chiriac C."/>
            <person name="Salcher M."/>
            <person name="Ghai R."/>
            <person name="Kavagutti S V."/>
        </authorList>
    </citation>
    <scope>NUCLEOTIDE SEQUENCE</scope>
</reference>
<dbReference type="AlphaFoldDB" id="A0A6J7HM61"/>
<dbReference type="GO" id="GO:0008289">
    <property type="term" value="F:lipid binding"/>
    <property type="evidence" value="ECO:0007669"/>
    <property type="project" value="UniProtKB-KW"/>
</dbReference>
<dbReference type="Gene3D" id="3.40.50.10170">
    <property type="match status" value="1"/>
</dbReference>
<dbReference type="PROSITE" id="PS51482">
    <property type="entry name" value="DEGV"/>
    <property type="match status" value="1"/>
</dbReference>
<name>A0A6J7HM61_9ZZZZ</name>
<dbReference type="Pfam" id="PF02645">
    <property type="entry name" value="DegV"/>
    <property type="match status" value="1"/>
</dbReference>
<gene>
    <name evidence="2" type="ORF">UFOPK3674_00321</name>
</gene>
<dbReference type="InterPro" id="IPR003797">
    <property type="entry name" value="DegV"/>
</dbReference>
<dbReference type="EMBL" id="CAFBMX010000002">
    <property type="protein sequence ID" value="CAB4917485.1"/>
    <property type="molecule type" value="Genomic_DNA"/>
</dbReference>
<dbReference type="Gene3D" id="3.30.1180.10">
    <property type="match status" value="1"/>
</dbReference>
<evidence type="ECO:0000313" key="2">
    <source>
        <dbReference type="EMBL" id="CAB4917485.1"/>
    </source>
</evidence>
<dbReference type="InterPro" id="IPR043168">
    <property type="entry name" value="DegV_C"/>
</dbReference>